<evidence type="ECO:0000313" key="3">
    <source>
        <dbReference type="EMBL" id="KAA9156221.1"/>
    </source>
</evidence>
<dbReference type="InterPro" id="IPR011251">
    <property type="entry name" value="Luciferase-like_dom"/>
</dbReference>
<dbReference type="PANTHER" id="PTHR43244:SF1">
    <property type="entry name" value="5,10-METHYLENETETRAHYDROMETHANOPTERIN REDUCTASE"/>
    <property type="match status" value="1"/>
</dbReference>
<reference evidence="3" key="1">
    <citation type="submission" date="2019-09" db="EMBL/GenBank/DDBJ databases">
        <authorList>
            <person name="Teo W.F.A."/>
            <person name="Duangmal K."/>
        </authorList>
    </citation>
    <scope>NUCLEOTIDE SEQUENCE [LARGE SCALE GENOMIC DNA]</scope>
    <source>
        <strain evidence="3">K81G1</strain>
    </source>
</reference>
<feature type="domain" description="Luciferase-like" evidence="2">
    <location>
        <begin position="1"/>
        <end position="283"/>
    </location>
</feature>
<dbReference type="PANTHER" id="PTHR43244">
    <property type="match status" value="1"/>
</dbReference>
<evidence type="ECO:0000259" key="2">
    <source>
        <dbReference type="Pfam" id="PF00296"/>
    </source>
</evidence>
<dbReference type="SUPFAM" id="SSF51679">
    <property type="entry name" value="Bacterial luciferase-like"/>
    <property type="match status" value="1"/>
</dbReference>
<organism evidence="3 4">
    <name type="scientific">Amycolatopsis acidicola</name>
    <dbReference type="NCBI Taxonomy" id="2596893"/>
    <lineage>
        <taxon>Bacteria</taxon>
        <taxon>Bacillati</taxon>
        <taxon>Actinomycetota</taxon>
        <taxon>Actinomycetes</taxon>
        <taxon>Pseudonocardiales</taxon>
        <taxon>Pseudonocardiaceae</taxon>
        <taxon>Amycolatopsis</taxon>
    </lineage>
</organism>
<evidence type="ECO:0000313" key="4">
    <source>
        <dbReference type="Proteomes" id="UP000319769"/>
    </source>
</evidence>
<dbReference type="NCBIfam" id="TIGR03564">
    <property type="entry name" value="F420_MSMEG_4879"/>
    <property type="match status" value="1"/>
</dbReference>
<name>A0A5N0UW73_9PSEU</name>
<dbReference type="GO" id="GO:0016705">
    <property type="term" value="F:oxidoreductase activity, acting on paired donors, with incorporation or reduction of molecular oxygen"/>
    <property type="evidence" value="ECO:0007669"/>
    <property type="project" value="InterPro"/>
</dbReference>
<protein>
    <submittedName>
        <fullName evidence="3">LLM class F420-dependent oxidoreductase</fullName>
    </submittedName>
</protein>
<dbReference type="AlphaFoldDB" id="A0A5N0UW73"/>
<dbReference type="EMBL" id="VMNW02000051">
    <property type="protein sequence ID" value="KAA9156221.1"/>
    <property type="molecule type" value="Genomic_DNA"/>
</dbReference>
<comment type="caution">
    <text evidence="3">The sequence shown here is derived from an EMBL/GenBank/DDBJ whole genome shotgun (WGS) entry which is preliminary data.</text>
</comment>
<dbReference type="InterPro" id="IPR036661">
    <property type="entry name" value="Luciferase-like_sf"/>
</dbReference>
<dbReference type="InterPro" id="IPR050564">
    <property type="entry name" value="F420-G6PD/mer"/>
</dbReference>
<accession>A0A5N0UW73</accession>
<dbReference type="InterPro" id="IPR019910">
    <property type="entry name" value="Lucif-like_OxRdtase_MSMEG_4879"/>
</dbReference>
<dbReference type="CDD" id="cd01097">
    <property type="entry name" value="Tetrahydromethanopterin_reductase"/>
    <property type="match status" value="1"/>
</dbReference>
<dbReference type="RefSeq" id="WP_144757984.1">
    <property type="nucleotide sequence ID" value="NZ_VMNW02000051.1"/>
</dbReference>
<dbReference type="Proteomes" id="UP000319769">
    <property type="component" value="Unassembled WGS sequence"/>
</dbReference>
<evidence type="ECO:0000256" key="1">
    <source>
        <dbReference type="ARBA" id="ARBA00023002"/>
    </source>
</evidence>
<gene>
    <name evidence="3" type="ORF">FPZ12_028280</name>
</gene>
<dbReference type="Gene3D" id="3.20.20.30">
    <property type="entry name" value="Luciferase-like domain"/>
    <property type="match status" value="1"/>
</dbReference>
<keyword evidence="4" id="KW-1185">Reference proteome</keyword>
<sequence>MRIGVMTGPERGDSARKVSRMLADVAWAEDAGLDTAWVPQIPGDFDALVAVSLMGTRTARIELGTAVVPLQAQHPVALARQALSAQAAAGGRLTLGLGPSHHWIVRDMLGLPYERPAAYTRDYLDVLDAAFRGPGAVDVENGTFTVHNPLDLGPVGPLPVLVAALGPVMLRLAGERADGTVLWMADERAISGHVVPRITKAAAEAGRPAPRVVAGIPVCLCRPSEVDSVRRRANRILGEAEISPNYQRLLDYGDARDIGDLCAAGDEPAIAARFRRFADAGVTDLSVRLLPIGESRDELVASKQRTREMLAGLAAELRS</sequence>
<dbReference type="OrthoDB" id="7054907at2"/>
<keyword evidence="1" id="KW-0560">Oxidoreductase</keyword>
<dbReference type="Pfam" id="PF00296">
    <property type="entry name" value="Bac_luciferase"/>
    <property type="match status" value="1"/>
</dbReference>
<proteinExistence type="predicted"/>